<dbReference type="InterPro" id="IPR012373">
    <property type="entry name" value="Ferrdict_sens_TM"/>
</dbReference>
<dbReference type="GO" id="GO:0016989">
    <property type="term" value="F:sigma factor antagonist activity"/>
    <property type="evidence" value="ECO:0007669"/>
    <property type="project" value="TreeGrafter"/>
</dbReference>
<dbReference type="RefSeq" id="WP_419193579.1">
    <property type="nucleotide sequence ID" value="NZ_CP036279.1"/>
</dbReference>
<gene>
    <name evidence="3" type="ORF">Pan216_25970</name>
</gene>
<proteinExistence type="predicted"/>
<protein>
    <submittedName>
        <fullName evidence="3">FecR protein</fullName>
    </submittedName>
</protein>
<dbReference type="PANTHER" id="PTHR30273:SF2">
    <property type="entry name" value="PROTEIN FECR"/>
    <property type="match status" value="1"/>
</dbReference>
<dbReference type="InterPro" id="IPR006860">
    <property type="entry name" value="FecR"/>
</dbReference>
<reference evidence="3 4" key="1">
    <citation type="submission" date="2019-02" db="EMBL/GenBank/DDBJ databases">
        <title>Deep-cultivation of Planctomycetes and their phenomic and genomic characterization uncovers novel biology.</title>
        <authorList>
            <person name="Wiegand S."/>
            <person name="Jogler M."/>
            <person name="Boedeker C."/>
            <person name="Pinto D."/>
            <person name="Vollmers J."/>
            <person name="Rivas-Marin E."/>
            <person name="Kohn T."/>
            <person name="Peeters S.H."/>
            <person name="Heuer A."/>
            <person name="Rast P."/>
            <person name="Oberbeckmann S."/>
            <person name="Bunk B."/>
            <person name="Jeske O."/>
            <person name="Meyerdierks A."/>
            <person name="Storesund J.E."/>
            <person name="Kallscheuer N."/>
            <person name="Luecker S."/>
            <person name="Lage O.M."/>
            <person name="Pohl T."/>
            <person name="Merkel B.J."/>
            <person name="Hornburger P."/>
            <person name="Mueller R.-W."/>
            <person name="Bruemmer F."/>
            <person name="Labrenz M."/>
            <person name="Spormann A.M."/>
            <person name="Op den Camp H."/>
            <person name="Overmann J."/>
            <person name="Amann R."/>
            <person name="Jetten M.S.M."/>
            <person name="Mascher T."/>
            <person name="Medema M.H."/>
            <person name="Devos D.P."/>
            <person name="Kaster A.-K."/>
            <person name="Ovreas L."/>
            <person name="Rohde M."/>
            <person name="Galperin M.Y."/>
            <person name="Jogler C."/>
        </authorList>
    </citation>
    <scope>NUCLEOTIDE SEQUENCE [LARGE SCALE GENOMIC DNA]</scope>
    <source>
        <strain evidence="3 4">Pan216</strain>
    </source>
</reference>
<evidence type="ECO:0000313" key="4">
    <source>
        <dbReference type="Proteomes" id="UP000317093"/>
    </source>
</evidence>
<dbReference type="Proteomes" id="UP000317093">
    <property type="component" value="Chromosome"/>
</dbReference>
<dbReference type="EMBL" id="CP036279">
    <property type="protein sequence ID" value="QDU61734.1"/>
    <property type="molecule type" value="Genomic_DNA"/>
</dbReference>
<dbReference type="Gene3D" id="2.60.120.1440">
    <property type="match status" value="1"/>
</dbReference>
<keyword evidence="1" id="KW-0812">Transmembrane</keyword>
<dbReference type="PANTHER" id="PTHR30273">
    <property type="entry name" value="PERIPLASMIC SIGNAL SENSOR AND SIGMA FACTOR ACTIVATOR FECR-RELATED"/>
    <property type="match status" value="1"/>
</dbReference>
<evidence type="ECO:0000313" key="3">
    <source>
        <dbReference type="EMBL" id="QDU61734.1"/>
    </source>
</evidence>
<evidence type="ECO:0000256" key="1">
    <source>
        <dbReference type="SAM" id="Phobius"/>
    </source>
</evidence>
<sequence length="510" mass="54994">MKPEELDDLYELFDAVIEDRLTPEQAETLEQRVLGDRAVRRLYVEYMHQNASMLWWMGASPVFDGAKPDATATLRAVANEPFGDEDEERETPPFRQRMLKRGASYAAMLAFGLLLGVVMTLSGPSGQKTTVPGTSTVAELVVANGCKWDSATVSTVEGARLTAGRLHLAEGLARVRFDSGAEVALEAPAELEIISSMACVLHSGRLLANVPPQAKGFVVDTPKAKLIDHGTEFGVSVDADGEAGVLVFDGIVDVEHRATGEKKRMVTGKGVHVDAATLTEIELKDGEEVGETGRDHKGKTVRKQDGTYQVRITSAQGKGKDAYVQSGERTDHTSDILLLIKNDGNDKRKNAYLRKGYVGLDLSSLEGLDLRDARLTLTAQPSGYGFAATMPDSIFSVYGLVDESLDGWNEDALRWDNAPGNGPGGAGVDPEKVVKLGTFVVPRNVQHGAFSIEGPELVEFLNRDTNGIGTFLLVRDTTGPSQCLVHGFANKYHPTAMPPTLTVTIAGEEK</sequence>
<dbReference type="KEGG" id="knv:Pan216_25970"/>
<feature type="transmembrane region" description="Helical" evidence="1">
    <location>
        <begin position="103"/>
        <end position="122"/>
    </location>
</feature>
<keyword evidence="1" id="KW-1133">Transmembrane helix</keyword>
<organism evidence="3 4">
    <name type="scientific">Kolteria novifilia</name>
    <dbReference type="NCBI Taxonomy" id="2527975"/>
    <lineage>
        <taxon>Bacteria</taxon>
        <taxon>Pseudomonadati</taxon>
        <taxon>Planctomycetota</taxon>
        <taxon>Planctomycetia</taxon>
        <taxon>Kolteriales</taxon>
        <taxon>Kolteriaceae</taxon>
        <taxon>Kolteria</taxon>
    </lineage>
</organism>
<keyword evidence="4" id="KW-1185">Reference proteome</keyword>
<accession>A0A518B451</accession>
<name>A0A518B451_9BACT</name>
<dbReference type="Pfam" id="PF04773">
    <property type="entry name" value="FecR"/>
    <property type="match status" value="1"/>
</dbReference>
<dbReference type="AlphaFoldDB" id="A0A518B451"/>
<feature type="domain" description="FecR protein" evidence="2">
    <location>
        <begin position="199"/>
        <end position="252"/>
    </location>
</feature>
<keyword evidence="1" id="KW-0472">Membrane</keyword>
<evidence type="ECO:0000259" key="2">
    <source>
        <dbReference type="Pfam" id="PF04773"/>
    </source>
</evidence>